<accession>A0ACC1RYG7</accession>
<evidence type="ECO:0000313" key="1">
    <source>
        <dbReference type="EMBL" id="KAJ3528307.1"/>
    </source>
</evidence>
<proteinExistence type="predicted"/>
<protein>
    <submittedName>
        <fullName evidence="1">Uncharacterized protein</fullName>
    </submittedName>
</protein>
<evidence type="ECO:0000313" key="2">
    <source>
        <dbReference type="Proteomes" id="UP001148629"/>
    </source>
</evidence>
<organism evidence="1 2">
    <name type="scientific">Fusarium decemcellulare</name>
    <dbReference type="NCBI Taxonomy" id="57161"/>
    <lineage>
        <taxon>Eukaryota</taxon>
        <taxon>Fungi</taxon>
        <taxon>Dikarya</taxon>
        <taxon>Ascomycota</taxon>
        <taxon>Pezizomycotina</taxon>
        <taxon>Sordariomycetes</taxon>
        <taxon>Hypocreomycetidae</taxon>
        <taxon>Hypocreales</taxon>
        <taxon>Nectriaceae</taxon>
        <taxon>Fusarium</taxon>
        <taxon>Fusarium decemcellulare species complex</taxon>
    </lineage>
</organism>
<comment type="caution">
    <text evidence="1">The sequence shown here is derived from an EMBL/GenBank/DDBJ whole genome shotgun (WGS) entry which is preliminary data.</text>
</comment>
<sequence length="482" mass="54035">MASLSDCPNEVLLDILRNLVPTTRNKAPASLHSMCLVSKRFFSLAQHFLYSKIHLTWEGEYAENPRIPLLLRSLLERRSLSNYVEHLSLDGDDTIPFFAKGDWVPSISMAAVDMEEVFKFIKSTQMAADDSFLWECSVRQPFLDGVVAVLLALLPNLKSLSMGPDFANEMGVTNCVLQAALSPKRTQNPNQLPRFGQLRSVTFDNKSIEFCKHGYWECSLHPFFYLPEIEHLSQAIHTCCYWKPCPPSPSKLTSLELHRLVPIDLVNLLSVTTGLKKFSWTCCCYPADDPILDDGSLLDDSFDLIDLDQVSEALSKISGTLEELVLKIDDGTHGSPAIEDDSINIDLTGSLRGLSSLVHLKKLQVPWVYLTDWSSPTPGHLSEHFVPESVETLVMTMDLADQMAWMWDEESMFDWMVSFLSGQQGCTNLHIVIFESSGVLDNSWTDGEEEELSLTAAEAGIIFLMDPDAFEVEQAKAERARS</sequence>
<dbReference type="EMBL" id="JANRMS010001428">
    <property type="protein sequence ID" value="KAJ3528307.1"/>
    <property type="molecule type" value="Genomic_DNA"/>
</dbReference>
<dbReference type="Proteomes" id="UP001148629">
    <property type="component" value="Unassembled WGS sequence"/>
</dbReference>
<name>A0ACC1RYG7_9HYPO</name>
<reference evidence="1" key="1">
    <citation type="submission" date="2022-08" db="EMBL/GenBank/DDBJ databases">
        <title>Genome Sequence of Fusarium decemcellulare.</title>
        <authorList>
            <person name="Buettner E."/>
        </authorList>
    </citation>
    <scope>NUCLEOTIDE SEQUENCE</scope>
    <source>
        <strain evidence="1">Babe19</strain>
    </source>
</reference>
<keyword evidence="2" id="KW-1185">Reference proteome</keyword>
<gene>
    <name evidence="1" type="ORF">NM208_g10260</name>
</gene>